<dbReference type="AlphaFoldDB" id="A0A917SI35"/>
<feature type="domain" description="Fido" evidence="1">
    <location>
        <begin position="97"/>
        <end position="225"/>
    </location>
</feature>
<reference evidence="2" key="1">
    <citation type="journal article" date="2014" name="Int. J. Syst. Evol. Microbiol.">
        <title>Complete genome sequence of Corynebacterium casei LMG S-19264T (=DSM 44701T), isolated from a smear-ripened cheese.</title>
        <authorList>
            <consortium name="US DOE Joint Genome Institute (JGI-PGF)"/>
            <person name="Walter F."/>
            <person name="Albersmeier A."/>
            <person name="Kalinowski J."/>
            <person name="Ruckert C."/>
        </authorList>
    </citation>
    <scope>NUCLEOTIDE SEQUENCE</scope>
    <source>
        <strain evidence="2">CGMCC 4.7306</strain>
    </source>
</reference>
<comment type="caution">
    <text evidence="2">The sequence shown here is derived from an EMBL/GenBank/DDBJ whole genome shotgun (WGS) entry which is preliminary data.</text>
</comment>
<evidence type="ECO:0000259" key="1">
    <source>
        <dbReference type="PROSITE" id="PS51459"/>
    </source>
</evidence>
<dbReference type="SUPFAM" id="SSF140931">
    <property type="entry name" value="Fic-like"/>
    <property type="match status" value="1"/>
</dbReference>
<dbReference type="PROSITE" id="PS51459">
    <property type="entry name" value="FIDO"/>
    <property type="match status" value="1"/>
</dbReference>
<dbReference type="Proteomes" id="UP000613840">
    <property type="component" value="Unassembled WGS sequence"/>
</dbReference>
<accession>A0A917SI35</accession>
<proteinExistence type="predicted"/>
<evidence type="ECO:0000313" key="2">
    <source>
        <dbReference type="EMBL" id="GGL81257.1"/>
    </source>
</evidence>
<dbReference type="Gene3D" id="1.10.3290.10">
    <property type="entry name" value="Fido-like domain"/>
    <property type="match status" value="1"/>
</dbReference>
<dbReference type="InterPro" id="IPR003812">
    <property type="entry name" value="Fido"/>
</dbReference>
<keyword evidence="3" id="KW-1185">Reference proteome</keyword>
<protein>
    <submittedName>
        <fullName evidence="2">Oxidoreductase</fullName>
    </submittedName>
</protein>
<dbReference type="EMBL" id="BMMZ01000016">
    <property type="protein sequence ID" value="GGL81257.1"/>
    <property type="molecule type" value="Genomic_DNA"/>
</dbReference>
<evidence type="ECO:0000313" key="3">
    <source>
        <dbReference type="Proteomes" id="UP000613840"/>
    </source>
</evidence>
<gene>
    <name evidence="2" type="ORF">GCM10011575_44440</name>
</gene>
<dbReference type="InterPro" id="IPR036597">
    <property type="entry name" value="Fido-like_dom_sf"/>
</dbReference>
<sequence>MTSPIADPLAALAGIEGVGSAVMAARDAVDAVLRDRGRRQITSEQQAEALLMAARASAVIGRTEDDHVGDDDHRSWEAGTLRLYVELVDLARLIRVSPGQAIARAHAVLGRGVLADDGLGRLRDDSQVADRMAALGRLLTTSTSAPVIVVAAIAHAELITVAPFAAGNGIVARAVERMILIDGDLDRPAVTVPEVAHQQSGAAYRLALEGYRSGSAQGVRDWLLHVAAAVTRGAELSPLKPVRQPPGRRP</sequence>
<reference evidence="2" key="2">
    <citation type="submission" date="2020-09" db="EMBL/GenBank/DDBJ databases">
        <authorList>
            <person name="Sun Q."/>
            <person name="Zhou Y."/>
        </authorList>
    </citation>
    <scope>NUCLEOTIDE SEQUENCE</scope>
    <source>
        <strain evidence="2">CGMCC 4.7306</strain>
    </source>
</reference>
<name>A0A917SI35_9ACTN</name>
<dbReference type="RefSeq" id="WP_188897973.1">
    <property type="nucleotide sequence ID" value="NZ_BMMZ01000016.1"/>
</dbReference>
<organism evidence="2 3">
    <name type="scientific">Microlunatus endophyticus</name>
    <dbReference type="NCBI Taxonomy" id="1716077"/>
    <lineage>
        <taxon>Bacteria</taxon>
        <taxon>Bacillati</taxon>
        <taxon>Actinomycetota</taxon>
        <taxon>Actinomycetes</taxon>
        <taxon>Propionibacteriales</taxon>
        <taxon>Propionibacteriaceae</taxon>
        <taxon>Microlunatus</taxon>
    </lineage>
</organism>